<feature type="region of interest" description="Disordered" evidence="1">
    <location>
        <begin position="23"/>
        <end position="56"/>
    </location>
</feature>
<dbReference type="Proteomes" id="UP000292447">
    <property type="component" value="Chromosome II"/>
</dbReference>
<name>A0A4P6XNM9_9ASCO</name>
<gene>
    <name evidence="2" type="ORF">METSCH_B05730</name>
</gene>
<feature type="compositionally biased region" description="Polar residues" evidence="1">
    <location>
        <begin position="37"/>
        <end position="46"/>
    </location>
</feature>
<evidence type="ECO:0000313" key="3">
    <source>
        <dbReference type="Proteomes" id="UP000292447"/>
    </source>
</evidence>
<dbReference type="AlphaFoldDB" id="A0A4P6XNM9"/>
<protein>
    <submittedName>
        <fullName evidence="2">Uncharacterized protein</fullName>
    </submittedName>
</protein>
<proteinExistence type="predicted"/>
<keyword evidence="3" id="KW-1185">Reference proteome</keyword>
<sequence length="578" mass="65311">MQLTCLKAYPIFTSSVYRNPRKCPTSDTSAHRLGKNYRQNLGNGSSEMPKKNEPHTLSVPRCKRLVRPLLAKVHSLTDLHSKYPAKLVFDSELFGSDKNDAFTSPASANDRLILLKPYLSQEVYEAYTEIFNIFKNIVSTLSPASTVNAAKSRPSKVTKPLASKKTATGNGSVPPGENKIMKLSTLASIKLGKSIALGTKSTHYSLNQTALFDPQSIPVYLRKYHDQLAEDIDEWLQMDPAAVFGQHRAELLMGYVMHIFVFYLRMLFYTLIPVLCHWLSEQQNACLRILFSECWLFLHFDPDHEEVQDLTVADRSRDPSLGTFWLFHRIGYWQNLVLLLKVKSAGFDGTNTYEALFLDALICADRLDLNEIDVHEVYAMMRNNLQHPQNTQILVSIVAQFINSFRKTYSAASTSTAALEAITRTYHDIRGFVQAWLCLSKSCIFNTLDKGNSELFGALFMLTDHLKDKCSLVIDYLEGVSGSDHVAEAIKNFRKALSDVTKLESTCRILEAFFLDTPLPHLGDNSASPATTKYFTSFIAEDCDDETIDVFVGWLDEQDHSTDIFVSNLRRQMASFQH</sequence>
<accession>A0A4P6XNM9</accession>
<evidence type="ECO:0000313" key="2">
    <source>
        <dbReference type="EMBL" id="QBM87371.1"/>
    </source>
</evidence>
<evidence type="ECO:0000256" key="1">
    <source>
        <dbReference type="SAM" id="MobiDB-lite"/>
    </source>
</evidence>
<feature type="region of interest" description="Disordered" evidence="1">
    <location>
        <begin position="152"/>
        <end position="175"/>
    </location>
</feature>
<organism evidence="2 3">
    <name type="scientific">Metschnikowia aff. pulcherrima</name>
    <dbReference type="NCBI Taxonomy" id="2163413"/>
    <lineage>
        <taxon>Eukaryota</taxon>
        <taxon>Fungi</taxon>
        <taxon>Dikarya</taxon>
        <taxon>Ascomycota</taxon>
        <taxon>Saccharomycotina</taxon>
        <taxon>Pichiomycetes</taxon>
        <taxon>Metschnikowiaceae</taxon>
        <taxon>Metschnikowia</taxon>
    </lineage>
</organism>
<reference evidence="3" key="1">
    <citation type="submission" date="2019-03" db="EMBL/GenBank/DDBJ databases">
        <title>Snf2 controls pulcherriminic acid biosynthesis and connects pigmentation and antifungal activity of the yeast Metschnikowia pulcherrima.</title>
        <authorList>
            <person name="Gore-Lloyd D."/>
            <person name="Sumann I."/>
            <person name="Brachmann A.O."/>
            <person name="Schneeberger K."/>
            <person name="Ortiz-Merino R.A."/>
            <person name="Moreno-Beltran M."/>
            <person name="Schlaefli M."/>
            <person name="Kirner P."/>
            <person name="Santos Kron A."/>
            <person name="Wolfe K.H."/>
            <person name="Piel J."/>
            <person name="Ahrens C.H."/>
            <person name="Henk D."/>
            <person name="Freimoser F.M."/>
        </authorList>
    </citation>
    <scope>NUCLEOTIDE SEQUENCE [LARGE SCALE GENOMIC DNA]</scope>
    <source>
        <strain evidence="3">APC 1.2</strain>
    </source>
</reference>
<dbReference type="EMBL" id="CP034457">
    <property type="protein sequence ID" value="QBM87371.1"/>
    <property type="molecule type" value="Genomic_DNA"/>
</dbReference>